<dbReference type="AlphaFoldDB" id="A0A916LGZ0"/>
<evidence type="ECO:0000313" key="2">
    <source>
        <dbReference type="EMBL" id="CPB77581.1"/>
    </source>
</evidence>
<organism evidence="2 3">
    <name type="scientific">Mycobacterium tuberculosis</name>
    <dbReference type="NCBI Taxonomy" id="1773"/>
    <lineage>
        <taxon>Bacteria</taxon>
        <taxon>Bacillati</taxon>
        <taxon>Actinomycetota</taxon>
        <taxon>Actinomycetes</taxon>
        <taxon>Mycobacteriales</taxon>
        <taxon>Mycobacteriaceae</taxon>
        <taxon>Mycobacterium</taxon>
        <taxon>Mycobacterium tuberculosis complex</taxon>
    </lineage>
</organism>
<reference evidence="3" key="1">
    <citation type="submission" date="2015-03" db="EMBL/GenBank/DDBJ databases">
        <authorList>
            <consortium name="Pathogen Informatics"/>
        </authorList>
    </citation>
    <scope>NUCLEOTIDE SEQUENCE [LARGE SCALE GENOMIC DNA]</scope>
    <source>
        <strain evidence="3">N09902308</strain>
    </source>
</reference>
<feature type="compositionally biased region" description="Polar residues" evidence="1">
    <location>
        <begin position="40"/>
        <end position="53"/>
    </location>
</feature>
<evidence type="ECO:0000256" key="1">
    <source>
        <dbReference type="SAM" id="MobiDB-lite"/>
    </source>
</evidence>
<accession>A0A916LGZ0</accession>
<dbReference type="Proteomes" id="UP000039021">
    <property type="component" value="Unassembled WGS sequence"/>
</dbReference>
<sequence>MSIRRDSWRSVPSTYRPPASITSLASLLASSLTMGSSECQAASYSSGVSTGSRPRSRSR</sequence>
<protein>
    <submittedName>
        <fullName evidence="2">Uncharacterized protein</fullName>
    </submittedName>
</protein>
<gene>
    <name evidence="2" type="ORF">ERS007739_05411</name>
</gene>
<comment type="caution">
    <text evidence="2">The sequence shown here is derived from an EMBL/GenBank/DDBJ whole genome shotgun (WGS) entry which is preliminary data.</text>
</comment>
<dbReference type="EMBL" id="CSBK01004319">
    <property type="protein sequence ID" value="CPB77581.1"/>
    <property type="molecule type" value="Genomic_DNA"/>
</dbReference>
<name>A0A916LGZ0_MYCTX</name>
<feature type="region of interest" description="Disordered" evidence="1">
    <location>
        <begin position="40"/>
        <end position="59"/>
    </location>
</feature>
<proteinExistence type="predicted"/>
<evidence type="ECO:0000313" key="3">
    <source>
        <dbReference type="Proteomes" id="UP000039021"/>
    </source>
</evidence>